<dbReference type="Pfam" id="PF09148">
    <property type="entry name" value="DUF1934"/>
    <property type="match status" value="1"/>
</dbReference>
<evidence type="ECO:0000313" key="2">
    <source>
        <dbReference type="Proteomes" id="UP000318521"/>
    </source>
</evidence>
<name>A0A553ZU24_9BACI</name>
<keyword evidence="2" id="KW-1185">Reference proteome</keyword>
<reference evidence="1 2" key="1">
    <citation type="submission" date="2019-07" db="EMBL/GenBank/DDBJ databases">
        <authorList>
            <person name="Park Y.J."/>
            <person name="Jeong S.E."/>
            <person name="Jung H.S."/>
        </authorList>
    </citation>
    <scope>NUCLEOTIDE SEQUENCE [LARGE SCALE GENOMIC DNA]</scope>
    <source>
        <strain evidence="2">P16(2019)</strain>
    </source>
</reference>
<sequence>MNKPLKRRLRLTFQTNIELHGEMESYEFSTEGELYHKRNQDYLRFVETFGVDSKVQTTMKWDGEELTLIRQGDVLMRQIFRSGEETLGRYVTPEASWETRADTELVIVQWPSLQKPRGKIYIRYQFFLQGQSTGTHEIRLKLEEAEE</sequence>
<organism evidence="1 2">
    <name type="scientific">Alkalicoccobacillus porphyridii</name>
    <dbReference type="NCBI Taxonomy" id="2597270"/>
    <lineage>
        <taxon>Bacteria</taxon>
        <taxon>Bacillati</taxon>
        <taxon>Bacillota</taxon>
        <taxon>Bacilli</taxon>
        <taxon>Bacillales</taxon>
        <taxon>Bacillaceae</taxon>
        <taxon>Alkalicoccobacillus</taxon>
    </lineage>
</organism>
<proteinExistence type="predicted"/>
<evidence type="ECO:0000313" key="1">
    <source>
        <dbReference type="EMBL" id="TSB44964.1"/>
    </source>
</evidence>
<dbReference type="OrthoDB" id="2352933at2"/>
<gene>
    <name evidence="1" type="ORF">FN960_18490</name>
</gene>
<dbReference type="EMBL" id="VLXZ01000016">
    <property type="protein sequence ID" value="TSB44964.1"/>
    <property type="molecule type" value="Genomic_DNA"/>
</dbReference>
<comment type="caution">
    <text evidence="1">The sequence shown here is derived from an EMBL/GenBank/DDBJ whole genome shotgun (WGS) entry which is preliminary data.</text>
</comment>
<dbReference type="Proteomes" id="UP000318521">
    <property type="component" value="Unassembled WGS sequence"/>
</dbReference>
<dbReference type="InterPro" id="IPR012674">
    <property type="entry name" value="Calycin"/>
</dbReference>
<dbReference type="SUPFAM" id="SSF50814">
    <property type="entry name" value="Lipocalins"/>
    <property type="match status" value="1"/>
</dbReference>
<protein>
    <submittedName>
        <fullName evidence="1">DUF1934 family protein</fullName>
    </submittedName>
</protein>
<accession>A0A553ZU24</accession>
<dbReference type="Gene3D" id="2.40.128.20">
    <property type="match status" value="1"/>
</dbReference>
<dbReference type="InterPro" id="IPR015231">
    <property type="entry name" value="DUF1934"/>
</dbReference>
<dbReference type="AlphaFoldDB" id="A0A553ZU24"/>
<dbReference type="RefSeq" id="WP_143850356.1">
    <property type="nucleotide sequence ID" value="NZ_VLXZ01000016.1"/>
</dbReference>